<organism evidence="2 3">
    <name type="scientific">Pleurodeles waltl</name>
    <name type="common">Iberian ribbed newt</name>
    <dbReference type="NCBI Taxonomy" id="8319"/>
    <lineage>
        <taxon>Eukaryota</taxon>
        <taxon>Metazoa</taxon>
        <taxon>Chordata</taxon>
        <taxon>Craniata</taxon>
        <taxon>Vertebrata</taxon>
        <taxon>Euteleostomi</taxon>
        <taxon>Amphibia</taxon>
        <taxon>Batrachia</taxon>
        <taxon>Caudata</taxon>
        <taxon>Salamandroidea</taxon>
        <taxon>Salamandridae</taxon>
        <taxon>Pleurodelinae</taxon>
        <taxon>Pleurodeles</taxon>
    </lineage>
</organism>
<dbReference type="EMBL" id="JANPWB010000014">
    <property type="protein sequence ID" value="KAJ1099449.1"/>
    <property type="molecule type" value="Genomic_DNA"/>
</dbReference>
<feature type="compositionally biased region" description="Basic residues" evidence="1">
    <location>
        <begin position="88"/>
        <end position="98"/>
    </location>
</feature>
<dbReference type="AlphaFoldDB" id="A0AAV7M8P1"/>
<name>A0AAV7M8P1_PLEWA</name>
<keyword evidence="3" id="KW-1185">Reference proteome</keyword>
<evidence type="ECO:0000256" key="1">
    <source>
        <dbReference type="SAM" id="MobiDB-lite"/>
    </source>
</evidence>
<protein>
    <submittedName>
        <fullName evidence="2">Uncharacterized protein</fullName>
    </submittedName>
</protein>
<accession>A0AAV7M8P1</accession>
<dbReference type="Proteomes" id="UP001066276">
    <property type="component" value="Chromosome 10"/>
</dbReference>
<proteinExistence type="predicted"/>
<evidence type="ECO:0000313" key="2">
    <source>
        <dbReference type="EMBL" id="KAJ1099449.1"/>
    </source>
</evidence>
<reference evidence="2" key="1">
    <citation type="journal article" date="2022" name="bioRxiv">
        <title>Sequencing and chromosome-scale assembly of the giantPleurodeles waltlgenome.</title>
        <authorList>
            <person name="Brown T."/>
            <person name="Elewa A."/>
            <person name="Iarovenko S."/>
            <person name="Subramanian E."/>
            <person name="Araus A.J."/>
            <person name="Petzold A."/>
            <person name="Susuki M."/>
            <person name="Suzuki K.-i.T."/>
            <person name="Hayashi T."/>
            <person name="Toyoda A."/>
            <person name="Oliveira C."/>
            <person name="Osipova E."/>
            <person name="Leigh N.D."/>
            <person name="Simon A."/>
            <person name="Yun M.H."/>
        </authorList>
    </citation>
    <scope>NUCLEOTIDE SEQUENCE</scope>
    <source>
        <strain evidence="2">20211129_DDA</strain>
        <tissue evidence="2">Liver</tissue>
    </source>
</reference>
<gene>
    <name evidence="2" type="ORF">NDU88_004550</name>
</gene>
<comment type="caution">
    <text evidence="2">The sequence shown here is derived from an EMBL/GenBank/DDBJ whole genome shotgun (WGS) entry which is preliminary data.</text>
</comment>
<sequence length="129" mass="14568">MLFPPDGRWRPRCPCETVRPGRQDGTLSTEWICGSVEDEEWRPTRPDVNRRYSRRGAAEPLCAQHRRADFDSRLLLPPGAPLGPGYATHKKKESRSRKAGGQAGAILIRPLGARAERRGWQRCRPGARL</sequence>
<evidence type="ECO:0000313" key="3">
    <source>
        <dbReference type="Proteomes" id="UP001066276"/>
    </source>
</evidence>
<feature type="region of interest" description="Disordered" evidence="1">
    <location>
        <begin position="73"/>
        <end position="104"/>
    </location>
</feature>